<feature type="transmembrane region" description="Helical" evidence="2">
    <location>
        <begin position="406"/>
        <end position="428"/>
    </location>
</feature>
<comment type="caution">
    <text evidence="3">The sequence shown here is derived from an EMBL/GenBank/DDBJ whole genome shotgun (WGS) entry which is preliminary data.</text>
</comment>
<proteinExistence type="predicted"/>
<accession>A0A832A1F7</accession>
<feature type="transmembrane region" description="Helical" evidence="2">
    <location>
        <begin position="294"/>
        <end position="315"/>
    </location>
</feature>
<evidence type="ECO:0000313" key="3">
    <source>
        <dbReference type="EMBL" id="HFK97425.1"/>
    </source>
</evidence>
<evidence type="ECO:0000256" key="1">
    <source>
        <dbReference type="SAM" id="MobiDB-lite"/>
    </source>
</evidence>
<keyword evidence="2" id="KW-0812">Transmembrane</keyword>
<feature type="transmembrane region" description="Helical" evidence="2">
    <location>
        <begin position="263"/>
        <end position="282"/>
    </location>
</feature>
<evidence type="ECO:0000256" key="2">
    <source>
        <dbReference type="SAM" id="Phobius"/>
    </source>
</evidence>
<dbReference type="PANTHER" id="PTHR39556">
    <property type="entry name" value="PROTEIN, PUTATIVE-RELATED"/>
    <property type="match status" value="1"/>
</dbReference>
<feature type="transmembrane region" description="Helical" evidence="2">
    <location>
        <begin position="209"/>
        <end position="231"/>
    </location>
</feature>
<keyword evidence="2" id="KW-1133">Transmembrane helix</keyword>
<feature type="transmembrane region" description="Helical" evidence="2">
    <location>
        <begin position="67"/>
        <end position="88"/>
    </location>
</feature>
<keyword evidence="2" id="KW-0472">Membrane</keyword>
<dbReference type="InterPro" id="IPR007294">
    <property type="entry name" value="DUF401"/>
</dbReference>
<name>A0A832A1F7_9BACT</name>
<feature type="transmembrane region" description="Helical" evidence="2">
    <location>
        <begin position="100"/>
        <end position="119"/>
    </location>
</feature>
<dbReference type="Pfam" id="PF04165">
    <property type="entry name" value="DUF401"/>
    <property type="match status" value="2"/>
</dbReference>
<sequence>MRTGFETFFSTRSDGGDGPDAVRPMTEGIDGTGVLSMVDHWPALVRVLIVFFAILAAIRKKVSLGNAFFFGSVALGFLFSMGPADVAVSVFRSFTHAKTLSLAAIVSLILVLSHSLEAVGQMERLLSSFQGLVRTPQFNLVIFPSLIGLLPMPGGAIFSAPMVKTLGRAFRFTGDQLSYINYWFRHVWEYWWPLYPGVLLTTTLAGLDLWVFVLALFPMTVVAVAAGYLPLSFPAEAAAQDSNPSSGAASGKQPPLRPFLRELTPIAMAILGGLGLGFVLSLTLPSKISIAKELGLIVALAASILWVWHGGGLSAGERLRILKRRQLWDMFYMVGSILVFKGILEDAHAVEAISRELLAMKIPLMPITVILPFLVGMVAGITIAFVGTTFPILISLVHSFGEAQGILGYMMLALVSGFIGVLLSPLHLCLLLSNEYFGTSLTKVLRLVARPCAVLLVCSMAYFFFLRGLL</sequence>
<feature type="transmembrane region" description="Helical" evidence="2">
    <location>
        <begin position="40"/>
        <end position="58"/>
    </location>
</feature>
<feature type="transmembrane region" description="Helical" evidence="2">
    <location>
        <begin position="448"/>
        <end position="466"/>
    </location>
</feature>
<reference evidence="3" key="1">
    <citation type="journal article" date="2020" name="mSystems">
        <title>Genome- and Community-Level Interaction Insights into Carbon Utilization and Element Cycling Functions of Hydrothermarchaeota in Hydrothermal Sediment.</title>
        <authorList>
            <person name="Zhou Z."/>
            <person name="Liu Y."/>
            <person name="Xu W."/>
            <person name="Pan J."/>
            <person name="Luo Z.H."/>
            <person name="Li M."/>
        </authorList>
    </citation>
    <scope>NUCLEOTIDE SEQUENCE [LARGE SCALE GENOMIC DNA]</scope>
    <source>
        <strain evidence="3">SpSt-456</strain>
    </source>
</reference>
<dbReference type="PANTHER" id="PTHR39556:SF1">
    <property type="entry name" value="PROTEIN, PUTATIVE-RELATED"/>
    <property type="match status" value="1"/>
</dbReference>
<feature type="transmembrane region" description="Helical" evidence="2">
    <location>
        <begin position="140"/>
        <end position="163"/>
    </location>
</feature>
<organism evidence="3">
    <name type="scientific">Desulfacinum infernum</name>
    <dbReference type="NCBI Taxonomy" id="35837"/>
    <lineage>
        <taxon>Bacteria</taxon>
        <taxon>Pseudomonadati</taxon>
        <taxon>Thermodesulfobacteriota</taxon>
        <taxon>Syntrophobacteria</taxon>
        <taxon>Syntrophobacterales</taxon>
        <taxon>Syntrophobacteraceae</taxon>
        <taxon>Desulfacinum</taxon>
    </lineage>
</organism>
<dbReference type="EMBL" id="DSTK01000026">
    <property type="protein sequence ID" value="HFK97425.1"/>
    <property type="molecule type" value="Genomic_DNA"/>
</dbReference>
<protein>
    <submittedName>
        <fullName evidence="3">DUF401 family protein</fullName>
    </submittedName>
</protein>
<gene>
    <name evidence="3" type="ORF">ENS06_08915</name>
</gene>
<feature type="region of interest" description="Disordered" evidence="1">
    <location>
        <begin position="1"/>
        <end position="21"/>
    </location>
</feature>
<dbReference type="AlphaFoldDB" id="A0A832A1F7"/>
<feature type="transmembrane region" description="Helical" evidence="2">
    <location>
        <begin position="364"/>
        <end position="394"/>
    </location>
</feature>